<sequence>MPFALARRGGGLLRSLHLNESFSGPIRVVVSQPHVRCITFATRRCTLRPIPSNIAAPGVLSKQLINNTYATASDGQKTKSKKTPAKPKKTAEKAKPKRKVLTEKQKDAKKARELRQLIKDLKITALEPPKRLPDNYWNLAVVSKLSEAEKTSPKGAEAFKAATELAKAISEAERERFVDTAASNKRANTDAYERWIKSHTPLQIKDANLARRRLANLKNTSVPQLRDERLVKRPRSAYVLFYTERTDGGDFKHMVVKDIAARVAEEWRGLTDAEKTKYRQLQENDQQRYIREYRDVYGEDPALVKSESESSEADPTTQPNEATAEETSGAEKITPPWGDRGVTALDAGTKKPPKKDSSINVRINLDLRADVALELHAVVQGDVTIGLF</sequence>
<dbReference type="GO" id="GO:0003677">
    <property type="term" value="F:DNA binding"/>
    <property type="evidence" value="ECO:0007669"/>
    <property type="project" value="UniProtKB-UniRule"/>
</dbReference>
<feature type="compositionally biased region" description="Basic and acidic residues" evidence="3">
    <location>
        <begin position="89"/>
        <end position="109"/>
    </location>
</feature>
<dbReference type="AlphaFoldDB" id="A0AAD4CJ52"/>
<dbReference type="CDD" id="cd00084">
    <property type="entry name" value="HMG-box_SF"/>
    <property type="match status" value="1"/>
</dbReference>
<feature type="compositionally biased region" description="Basic residues" evidence="3">
    <location>
        <begin position="78"/>
        <end position="88"/>
    </location>
</feature>
<keyword evidence="6" id="KW-1185">Reference proteome</keyword>
<evidence type="ECO:0000256" key="3">
    <source>
        <dbReference type="SAM" id="MobiDB-lite"/>
    </source>
</evidence>
<dbReference type="PANTHER" id="PTHR48112">
    <property type="entry name" value="HIGH MOBILITY GROUP PROTEIN DSP1"/>
    <property type="match status" value="1"/>
</dbReference>
<organism evidence="5 6">
    <name type="scientific">Aspergillus nanangensis</name>
    <dbReference type="NCBI Taxonomy" id="2582783"/>
    <lineage>
        <taxon>Eukaryota</taxon>
        <taxon>Fungi</taxon>
        <taxon>Dikarya</taxon>
        <taxon>Ascomycota</taxon>
        <taxon>Pezizomycotina</taxon>
        <taxon>Eurotiomycetes</taxon>
        <taxon>Eurotiomycetidae</taxon>
        <taxon>Eurotiales</taxon>
        <taxon>Aspergillaceae</taxon>
        <taxon>Aspergillus</taxon>
        <taxon>Aspergillus subgen. Circumdati</taxon>
    </lineage>
</organism>
<dbReference type="Gene3D" id="1.10.30.10">
    <property type="entry name" value="High mobility group box domain"/>
    <property type="match status" value="2"/>
</dbReference>
<feature type="region of interest" description="Disordered" evidence="3">
    <location>
        <begin position="71"/>
        <end position="109"/>
    </location>
</feature>
<dbReference type="SMART" id="SM00398">
    <property type="entry name" value="HMG"/>
    <property type="match status" value="1"/>
</dbReference>
<dbReference type="InterPro" id="IPR050342">
    <property type="entry name" value="HMGB"/>
</dbReference>
<evidence type="ECO:0000313" key="5">
    <source>
        <dbReference type="EMBL" id="KAF9887514.1"/>
    </source>
</evidence>
<comment type="caution">
    <text evidence="5">The sequence shown here is derived from an EMBL/GenBank/DDBJ whole genome shotgun (WGS) entry which is preliminary data.</text>
</comment>
<dbReference type="InterPro" id="IPR009071">
    <property type="entry name" value="HMG_box_dom"/>
</dbReference>
<name>A0AAD4CJ52_ASPNN</name>
<protein>
    <recommendedName>
        <fullName evidence="4">HMG box domain-containing protein</fullName>
    </recommendedName>
</protein>
<feature type="region of interest" description="Disordered" evidence="3">
    <location>
        <begin position="303"/>
        <end position="357"/>
    </location>
</feature>
<dbReference type="Proteomes" id="UP001194746">
    <property type="component" value="Unassembled WGS sequence"/>
</dbReference>
<dbReference type="SUPFAM" id="SSF47095">
    <property type="entry name" value="HMG-box"/>
    <property type="match status" value="2"/>
</dbReference>
<dbReference type="EMBL" id="VCAU01000060">
    <property type="protein sequence ID" value="KAF9887514.1"/>
    <property type="molecule type" value="Genomic_DNA"/>
</dbReference>
<evidence type="ECO:0000256" key="1">
    <source>
        <dbReference type="ARBA" id="ARBA00023125"/>
    </source>
</evidence>
<dbReference type="PROSITE" id="PS50118">
    <property type="entry name" value="HMG_BOX_2"/>
    <property type="match status" value="1"/>
</dbReference>
<accession>A0AAD4CJ52</accession>
<feature type="domain" description="HMG box" evidence="4">
    <location>
        <begin position="231"/>
        <end position="297"/>
    </location>
</feature>
<evidence type="ECO:0000259" key="4">
    <source>
        <dbReference type="PROSITE" id="PS50118"/>
    </source>
</evidence>
<keyword evidence="2" id="KW-0539">Nucleus</keyword>
<proteinExistence type="predicted"/>
<evidence type="ECO:0000256" key="2">
    <source>
        <dbReference type="PROSITE-ProRule" id="PRU00267"/>
    </source>
</evidence>
<feature type="DNA-binding region" description="HMG box" evidence="2">
    <location>
        <begin position="231"/>
        <end position="297"/>
    </location>
</feature>
<reference evidence="5" key="2">
    <citation type="submission" date="2020-02" db="EMBL/GenBank/DDBJ databases">
        <authorList>
            <person name="Gilchrist C.L.M."/>
            <person name="Chooi Y.-H."/>
        </authorList>
    </citation>
    <scope>NUCLEOTIDE SEQUENCE</scope>
    <source>
        <strain evidence="5">MST-FP2251</strain>
    </source>
</reference>
<evidence type="ECO:0000313" key="6">
    <source>
        <dbReference type="Proteomes" id="UP001194746"/>
    </source>
</evidence>
<dbReference type="InterPro" id="IPR036910">
    <property type="entry name" value="HMG_box_dom_sf"/>
</dbReference>
<gene>
    <name evidence="5" type="ORF">FE257_010092</name>
</gene>
<dbReference type="PANTHER" id="PTHR48112:SF22">
    <property type="entry name" value="MITOCHONDRIAL TRANSCRIPTION FACTOR A, ISOFORM B"/>
    <property type="match status" value="1"/>
</dbReference>
<reference evidence="5" key="1">
    <citation type="journal article" date="2019" name="Beilstein J. Org. Chem.">
        <title>Nanangenines: drimane sesquiterpenoids as the dominant metabolite cohort of a novel Australian fungus, Aspergillus nanangensis.</title>
        <authorList>
            <person name="Lacey H.J."/>
            <person name="Gilchrist C.L.M."/>
            <person name="Crombie A."/>
            <person name="Kalaitzis J.A."/>
            <person name="Vuong D."/>
            <person name="Rutledge P.J."/>
            <person name="Turner P."/>
            <person name="Pitt J.I."/>
            <person name="Lacey E."/>
            <person name="Chooi Y.H."/>
            <person name="Piggott A.M."/>
        </authorList>
    </citation>
    <scope>NUCLEOTIDE SEQUENCE</scope>
    <source>
        <strain evidence="5">MST-FP2251</strain>
    </source>
</reference>
<dbReference type="GO" id="GO:0005634">
    <property type="term" value="C:nucleus"/>
    <property type="evidence" value="ECO:0007669"/>
    <property type="project" value="UniProtKB-UniRule"/>
</dbReference>
<keyword evidence="1 2" id="KW-0238">DNA-binding</keyword>
<dbReference type="Pfam" id="PF00505">
    <property type="entry name" value="HMG_box"/>
    <property type="match status" value="1"/>
</dbReference>